<sequence length="269" mass="28123">MTNEESQLTRRKALAGVGAVGFATMGMGRGRPTASWDGYTNYTYAESDTPTRLLVGWRSTYNGDIVADGPPEPVADQPADVRLIDLDDVLPGDAGSASVGLRLEDPGAMTPEGARVWMQIDAELAGPDPEASRALADRITLDVRYDTGVLGVGRCAGAEDEFADFGESIFSGTLGDLTTDDGLSSGVALDPGLFDNGCLVPDERRCLTFVWALPIEAGNRGQGGAVDFDVAFRAVSCDRTENPFATDSTGSDSTEPGSTASDPTDAEVA</sequence>
<protein>
    <submittedName>
        <fullName evidence="2">Uncharacterized protein</fullName>
    </submittedName>
</protein>
<feature type="compositionally biased region" description="Polar residues" evidence="1">
    <location>
        <begin position="243"/>
        <end position="262"/>
    </location>
</feature>
<dbReference type="OrthoDB" id="202775at2157"/>
<dbReference type="STRING" id="1230454.C461_13706"/>
<dbReference type="PROSITE" id="PS51318">
    <property type="entry name" value="TAT"/>
    <property type="match status" value="1"/>
</dbReference>
<comment type="caution">
    <text evidence="2">The sequence shown here is derived from an EMBL/GenBank/DDBJ whole genome shotgun (WGS) entry which is preliminary data.</text>
</comment>
<evidence type="ECO:0000313" key="3">
    <source>
        <dbReference type="Proteomes" id="UP000011575"/>
    </source>
</evidence>
<dbReference type="InterPro" id="IPR006311">
    <property type="entry name" value="TAT_signal"/>
</dbReference>
<accession>M0PAA5</accession>
<reference evidence="2 3" key="1">
    <citation type="journal article" date="2014" name="PLoS Genet.">
        <title>Phylogenetically driven sequencing of extremely halophilic archaea reveals strategies for static and dynamic osmo-response.</title>
        <authorList>
            <person name="Becker E.A."/>
            <person name="Seitzer P.M."/>
            <person name="Tritt A."/>
            <person name="Larsen D."/>
            <person name="Krusor M."/>
            <person name="Yao A.I."/>
            <person name="Wu D."/>
            <person name="Madern D."/>
            <person name="Eisen J.A."/>
            <person name="Darling A.E."/>
            <person name="Facciotti M.T."/>
        </authorList>
    </citation>
    <scope>NUCLEOTIDE SEQUENCE [LARGE SCALE GENOMIC DNA]</scope>
    <source>
        <strain evidence="2 3">JCM 13560</strain>
    </source>
</reference>
<proteinExistence type="predicted"/>
<evidence type="ECO:0000256" key="1">
    <source>
        <dbReference type="SAM" id="MobiDB-lite"/>
    </source>
</evidence>
<dbReference type="Proteomes" id="UP000011575">
    <property type="component" value="Unassembled WGS sequence"/>
</dbReference>
<evidence type="ECO:0000313" key="2">
    <source>
        <dbReference type="EMBL" id="EMA65760.1"/>
    </source>
</evidence>
<dbReference type="AlphaFoldDB" id="M0PAA5"/>
<dbReference type="RefSeq" id="WP_008002155.1">
    <property type="nucleotide sequence ID" value="NZ_AOJI01000032.1"/>
</dbReference>
<feature type="region of interest" description="Disordered" evidence="1">
    <location>
        <begin position="241"/>
        <end position="269"/>
    </location>
</feature>
<organism evidence="2 3">
    <name type="scientific">Halorubrum aidingense JCM 13560</name>
    <dbReference type="NCBI Taxonomy" id="1230454"/>
    <lineage>
        <taxon>Archaea</taxon>
        <taxon>Methanobacteriati</taxon>
        <taxon>Methanobacteriota</taxon>
        <taxon>Stenosarchaea group</taxon>
        <taxon>Halobacteria</taxon>
        <taxon>Halobacteriales</taxon>
        <taxon>Haloferacaceae</taxon>
        <taxon>Halorubrum</taxon>
    </lineage>
</organism>
<keyword evidence="3" id="KW-1185">Reference proteome</keyword>
<dbReference type="PATRIC" id="fig|1230454.4.peg.2757"/>
<gene>
    <name evidence="2" type="ORF">C461_13706</name>
</gene>
<name>M0PAA5_9EURY</name>
<dbReference type="EMBL" id="AOJI01000032">
    <property type="protein sequence ID" value="EMA65760.1"/>
    <property type="molecule type" value="Genomic_DNA"/>
</dbReference>